<evidence type="ECO:0000313" key="2">
    <source>
        <dbReference type="Proteomes" id="UP000322887"/>
    </source>
</evidence>
<organism evidence="1 2">
    <name type="scientific">Gimesia maris</name>
    <dbReference type="NCBI Taxonomy" id="122"/>
    <lineage>
        <taxon>Bacteria</taxon>
        <taxon>Pseudomonadati</taxon>
        <taxon>Planctomycetota</taxon>
        <taxon>Planctomycetia</taxon>
        <taxon>Planctomycetales</taxon>
        <taxon>Planctomycetaceae</taxon>
        <taxon>Gimesia</taxon>
    </lineage>
</organism>
<name>A0ABX5YWB4_9PLAN</name>
<reference evidence="1 2" key="1">
    <citation type="submission" date="2019-08" db="EMBL/GenBank/DDBJ databases">
        <title>Deep-cultivation of Planctomycetes and their phenomic and genomic characterization uncovers novel biology.</title>
        <authorList>
            <person name="Wiegand S."/>
            <person name="Jogler M."/>
            <person name="Boedeker C."/>
            <person name="Pinto D."/>
            <person name="Vollmers J."/>
            <person name="Rivas-Marin E."/>
            <person name="Kohn T."/>
            <person name="Peeters S.H."/>
            <person name="Heuer A."/>
            <person name="Rast P."/>
            <person name="Oberbeckmann S."/>
            <person name="Bunk B."/>
            <person name="Jeske O."/>
            <person name="Meyerdierks A."/>
            <person name="Storesund J.E."/>
            <person name="Kallscheuer N."/>
            <person name="Luecker S."/>
            <person name="Lage O.M."/>
            <person name="Pohl T."/>
            <person name="Merkel B.J."/>
            <person name="Hornburger P."/>
            <person name="Mueller R.-W."/>
            <person name="Bruemmer F."/>
            <person name="Labrenz M."/>
            <person name="Spormann A.M."/>
            <person name="Op den Camp H."/>
            <person name="Overmann J."/>
            <person name="Amann R."/>
            <person name="Jetten M.S.M."/>
            <person name="Mascher T."/>
            <person name="Medema M.H."/>
            <person name="Devos D.P."/>
            <person name="Kaster A.-K."/>
            <person name="Ovreas L."/>
            <person name="Rohde M."/>
            <person name="Galperin M.Y."/>
            <person name="Jogler C."/>
        </authorList>
    </citation>
    <scope>NUCLEOTIDE SEQUENCE [LARGE SCALE GENOMIC DNA]</scope>
    <source>
        <strain evidence="1 2">DSM 8797</strain>
    </source>
</reference>
<proteinExistence type="predicted"/>
<dbReference type="Proteomes" id="UP000322887">
    <property type="component" value="Chromosome"/>
</dbReference>
<sequence length="445" mass="49215">MNFNSAKSSPGEWFTCLNVGDDKIIDKDSRRKDSDLLIPGHSLIEIVGIRTLNADTPVFEIRLPVGDTAAGQTETADEDGNFPKYVTNGINFAFTGPKVIPKGHMGRIKYAPAFVRYEGDASDNEKIFGRYVRPENSRLSDATLDNLELLYGTGTVQQLIGDPAGHLKLPNDLTKASRFKIQHQLLGWNVHGIYKLTTGVKKEDKDSTKNLLAFVAPANQLGPLTPVRFITHEPYSTFTVRSYGSTSYDYDADNRAGQEYYMMVDGEVKIPCSLFYWDPDGNSKQMIEIKGDSINAEIKLVLEGYETEPFSLLNQYLTESSLTTLIENLPNVGKGNVSVSLWPGHWLIEFIGDLAGVEFDQFEVDRPEDAEFEGYAYYTNWADSRVDDEVLFPIPLAGQYDGDDNVINDALAAGSIGWANYTPGVGLVAPAAQCRQYNGDGTPNL</sequence>
<keyword evidence="2" id="KW-1185">Reference proteome</keyword>
<dbReference type="RefSeq" id="WP_002645349.1">
    <property type="nucleotide sequence ID" value="NZ_CP042910.1"/>
</dbReference>
<evidence type="ECO:0000313" key="1">
    <source>
        <dbReference type="EMBL" id="QEG19927.1"/>
    </source>
</evidence>
<protein>
    <submittedName>
        <fullName evidence="1">Uncharacterized protein</fullName>
    </submittedName>
</protein>
<dbReference type="EMBL" id="CP042910">
    <property type="protein sequence ID" value="QEG19927.1"/>
    <property type="molecule type" value="Genomic_DNA"/>
</dbReference>
<gene>
    <name evidence="1" type="ORF">GmarT_58360</name>
</gene>
<dbReference type="GeneID" id="98650250"/>
<accession>A0ABX5YWB4</accession>